<feature type="compositionally biased region" description="Basic and acidic residues" evidence="2">
    <location>
        <begin position="83"/>
        <end position="94"/>
    </location>
</feature>
<dbReference type="InterPro" id="IPR001878">
    <property type="entry name" value="Znf_CCHC"/>
</dbReference>
<evidence type="ECO:0000313" key="4">
    <source>
        <dbReference type="EMBL" id="KAG8235978.1"/>
    </source>
</evidence>
<reference evidence="4" key="1">
    <citation type="submission" date="2013-04" db="EMBL/GenBank/DDBJ databases">
        <authorList>
            <person name="Qu J."/>
            <person name="Murali S.C."/>
            <person name="Bandaranaike D."/>
            <person name="Bellair M."/>
            <person name="Blankenburg K."/>
            <person name="Chao H."/>
            <person name="Dinh H."/>
            <person name="Doddapaneni H."/>
            <person name="Downs B."/>
            <person name="Dugan-Rocha S."/>
            <person name="Elkadiri S."/>
            <person name="Gnanaolivu R.D."/>
            <person name="Hernandez B."/>
            <person name="Javaid M."/>
            <person name="Jayaseelan J.C."/>
            <person name="Lee S."/>
            <person name="Li M."/>
            <person name="Ming W."/>
            <person name="Munidasa M."/>
            <person name="Muniz J."/>
            <person name="Nguyen L."/>
            <person name="Ongeri F."/>
            <person name="Osuji N."/>
            <person name="Pu L.-L."/>
            <person name="Puazo M."/>
            <person name="Qu C."/>
            <person name="Quiroz J."/>
            <person name="Raj R."/>
            <person name="Weissenberger G."/>
            <person name="Xin Y."/>
            <person name="Zou X."/>
            <person name="Han Y."/>
            <person name="Richards S."/>
            <person name="Worley K."/>
            <person name="Muzny D."/>
            <person name="Gibbs R."/>
        </authorList>
    </citation>
    <scope>NUCLEOTIDE SEQUENCE</scope>
    <source>
        <strain evidence="4">Sampled in the wild</strain>
    </source>
</reference>
<feature type="compositionally biased region" description="Polar residues" evidence="2">
    <location>
        <begin position="61"/>
        <end position="79"/>
    </location>
</feature>
<keyword evidence="1" id="KW-0862">Zinc</keyword>
<dbReference type="InterPro" id="IPR036875">
    <property type="entry name" value="Znf_CCHC_sf"/>
</dbReference>
<dbReference type="Proteomes" id="UP000792457">
    <property type="component" value="Unassembled WGS sequence"/>
</dbReference>
<protein>
    <recommendedName>
        <fullName evidence="3">CCHC-type domain-containing protein</fullName>
    </recommendedName>
</protein>
<evidence type="ECO:0000259" key="3">
    <source>
        <dbReference type="PROSITE" id="PS50158"/>
    </source>
</evidence>
<feature type="region of interest" description="Disordered" evidence="2">
    <location>
        <begin position="61"/>
        <end position="94"/>
    </location>
</feature>
<dbReference type="Gene3D" id="4.10.60.10">
    <property type="entry name" value="Zinc finger, CCHC-type"/>
    <property type="match status" value="1"/>
</dbReference>
<dbReference type="AlphaFoldDB" id="A0A8K0KPH7"/>
<dbReference type="GO" id="GO:0008270">
    <property type="term" value="F:zinc ion binding"/>
    <property type="evidence" value="ECO:0007669"/>
    <property type="project" value="UniProtKB-KW"/>
</dbReference>
<dbReference type="SMART" id="SM00343">
    <property type="entry name" value="ZnF_C2HC"/>
    <property type="match status" value="3"/>
</dbReference>
<organism evidence="4 5">
    <name type="scientific">Ladona fulva</name>
    <name type="common">Scarce chaser dragonfly</name>
    <name type="synonym">Libellula fulva</name>
    <dbReference type="NCBI Taxonomy" id="123851"/>
    <lineage>
        <taxon>Eukaryota</taxon>
        <taxon>Metazoa</taxon>
        <taxon>Ecdysozoa</taxon>
        <taxon>Arthropoda</taxon>
        <taxon>Hexapoda</taxon>
        <taxon>Insecta</taxon>
        <taxon>Pterygota</taxon>
        <taxon>Palaeoptera</taxon>
        <taxon>Odonata</taxon>
        <taxon>Epiprocta</taxon>
        <taxon>Anisoptera</taxon>
        <taxon>Libelluloidea</taxon>
        <taxon>Libellulidae</taxon>
        <taxon>Ladona</taxon>
    </lineage>
</organism>
<evidence type="ECO:0000256" key="1">
    <source>
        <dbReference type="PROSITE-ProRule" id="PRU00047"/>
    </source>
</evidence>
<dbReference type="OrthoDB" id="427960at2759"/>
<feature type="region of interest" description="Disordered" evidence="2">
    <location>
        <begin position="1"/>
        <end position="39"/>
    </location>
</feature>
<evidence type="ECO:0000313" key="5">
    <source>
        <dbReference type="Proteomes" id="UP000792457"/>
    </source>
</evidence>
<feature type="domain" description="CCHC-type" evidence="3">
    <location>
        <begin position="116"/>
        <end position="130"/>
    </location>
</feature>
<dbReference type="EMBL" id="KZ308974">
    <property type="protein sequence ID" value="KAG8235978.1"/>
    <property type="molecule type" value="Genomic_DNA"/>
</dbReference>
<dbReference type="PROSITE" id="PS50158">
    <property type="entry name" value="ZF_CCHC"/>
    <property type="match status" value="2"/>
</dbReference>
<evidence type="ECO:0000256" key="2">
    <source>
        <dbReference type="SAM" id="MobiDB-lite"/>
    </source>
</evidence>
<keyword evidence="1" id="KW-0863">Zinc-finger</keyword>
<feature type="compositionally biased region" description="Pro residues" evidence="2">
    <location>
        <begin position="28"/>
        <end position="37"/>
    </location>
</feature>
<keyword evidence="1" id="KW-0479">Metal-binding</keyword>
<comment type="caution">
    <text evidence="4">The sequence shown here is derived from an EMBL/GenBank/DDBJ whole genome shotgun (WGS) entry which is preliminary data.</text>
</comment>
<dbReference type="GO" id="GO:0003676">
    <property type="term" value="F:nucleic acid binding"/>
    <property type="evidence" value="ECO:0007669"/>
    <property type="project" value="InterPro"/>
</dbReference>
<dbReference type="Pfam" id="PF00098">
    <property type="entry name" value="zf-CCHC"/>
    <property type="match status" value="1"/>
</dbReference>
<name>A0A8K0KPH7_LADFU</name>
<gene>
    <name evidence="4" type="ORF">J437_LFUL017914</name>
</gene>
<feature type="domain" description="CCHC-type" evidence="3">
    <location>
        <begin position="94"/>
        <end position="110"/>
    </location>
</feature>
<proteinExistence type="predicted"/>
<reference evidence="4" key="2">
    <citation type="submission" date="2017-10" db="EMBL/GenBank/DDBJ databases">
        <title>Ladona fulva Genome sequencing and assembly.</title>
        <authorList>
            <person name="Murali S."/>
            <person name="Richards S."/>
            <person name="Bandaranaike D."/>
            <person name="Bellair M."/>
            <person name="Blankenburg K."/>
            <person name="Chao H."/>
            <person name="Dinh H."/>
            <person name="Doddapaneni H."/>
            <person name="Dugan-Rocha S."/>
            <person name="Elkadiri S."/>
            <person name="Gnanaolivu R."/>
            <person name="Hernandez B."/>
            <person name="Skinner E."/>
            <person name="Javaid M."/>
            <person name="Lee S."/>
            <person name="Li M."/>
            <person name="Ming W."/>
            <person name="Munidasa M."/>
            <person name="Muniz J."/>
            <person name="Nguyen L."/>
            <person name="Hughes D."/>
            <person name="Osuji N."/>
            <person name="Pu L.-L."/>
            <person name="Puazo M."/>
            <person name="Qu C."/>
            <person name="Quiroz J."/>
            <person name="Raj R."/>
            <person name="Weissenberger G."/>
            <person name="Xin Y."/>
            <person name="Zou X."/>
            <person name="Han Y."/>
            <person name="Worley K."/>
            <person name="Muzny D."/>
            <person name="Gibbs R."/>
        </authorList>
    </citation>
    <scope>NUCLEOTIDE SEQUENCE</scope>
    <source>
        <strain evidence="4">Sampled in the wild</strain>
    </source>
</reference>
<dbReference type="SUPFAM" id="SSF57756">
    <property type="entry name" value="Retrovirus zinc finger-like domains"/>
    <property type="match status" value="1"/>
</dbReference>
<accession>A0A8K0KPH7</accession>
<keyword evidence="5" id="KW-1185">Reference proteome</keyword>
<sequence length="169" mass="18360">MLEAEEFALTEEANLRNYASQPTGLNAPNPPSWPPQPSNANLIQEYPNITSTSFSSNQRKYINGHTTNESPPPITTSRNGTRRAQDNNDGNSERKCQACGKVGHTSRYCRTKQRNCFSCGKEGHFSNACPMLLCGVCKQAGHRPLNCPLGFSTKAAGNGQTPTARSGEN</sequence>